<dbReference type="InterPro" id="IPR007138">
    <property type="entry name" value="ABM_dom"/>
</dbReference>
<dbReference type="AlphaFoldDB" id="C4KCM0"/>
<dbReference type="KEGG" id="tmz:Tmz1t_3374"/>
<keyword evidence="2" id="KW-0503">Monooxygenase</keyword>
<dbReference type="EMBL" id="CP001281">
    <property type="protein sequence ID" value="ACR01968.1"/>
    <property type="molecule type" value="Genomic_DNA"/>
</dbReference>
<dbReference type="Pfam" id="PF03992">
    <property type="entry name" value="ABM"/>
    <property type="match status" value="1"/>
</dbReference>
<dbReference type="InterPro" id="IPR011008">
    <property type="entry name" value="Dimeric_a/b-barrel"/>
</dbReference>
<organism evidence="2 4">
    <name type="scientific">Thauera aminoaromatica</name>
    <dbReference type="NCBI Taxonomy" id="164330"/>
    <lineage>
        <taxon>Bacteria</taxon>
        <taxon>Pseudomonadati</taxon>
        <taxon>Pseudomonadota</taxon>
        <taxon>Betaproteobacteria</taxon>
        <taxon>Rhodocyclales</taxon>
        <taxon>Zoogloeaceae</taxon>
        <taxon>Thauera</taxon>
    </lineage>
</organism>
<evidence type="ECO:0000313" key="5">
    <source>
        <dbReference type="Proteomes" id="UP000321192"/>
    </source>
</evidence>
<dbReference type="HOGENOM" id="CLU_127039_2_0_4"/>
<dbReference type="Gene3D" id="3.30.70.100">
    <property type="match status" value="1"/>
</dbReference>
<sequence length="109" mass="12316">MVVIVFRTRLRAGVDEAELEGVGARMFQVAASMPGYVSYKDFAADDGEFVSIVEFDSLETLAAWRDHPEHREIQARGRSRYFSDYRVQVCTTVREYAFTLDGGRVEGAL</sequence>
<dbReference type="PANTHER" id="PTHR37811:SF2">
    <property type="entry name" value="ABM DOMAIN-CONTAINING PROTEIN"/>
    <property type="match status" value="1"/>
</dbReference>
<reference evidence="4" key="1">
    <citation type="submission" date="2009-05" db="EMBL/GenBank/DDBJ databases">
        <title>Complete sequence of chromosome of Thauera sp. MZ1T.</title>
        <authorList>
            <consortium name="US DOE Joint Genome Institute"/>
            <person name="Lucas S."/>
            <person name="Copeland A."/>
            <person name="Lapidus A."/>
            <person name="Glavina del Rio T."/>
            <person name="Dalin E."/>
            <person name="Tice H."/>
            <person name="Bruce D."/>
            <person name="Goodwin L."/>
            <person name="Pitluck S."/>
            <person name="Sims D."/>
            <person name="Brettin T."/>
            <person name="Detter J.C."/>
            <person name="Han C."/>
            <person name="Larimer F."/>
            <person name="Land M."/>
            <person name="Hauser L."/>
            <person name="Kyrpides N."/>
            <person name="Mikhailova N."/>
            <person name="Sayler G.S."/>
        </authorList>
    </citation>
    <scope>NUCLEOTIDE SEQUENCE [LARGE SCALE GENOMIC DNA]</scope>
    <source>
        <strain evidence="4">MZ1T</strain>
    </source>
</reference>
<dbReference type="OrthoDB" id="9797060at2"/>
<evidence type="ECO:0000313" key="3">
    <source>
        <dbReference type="EMBL" id="TXH92243.1"/>
    </source>
</evidence>
<dbReference type="STRING" id="85643.Tmz1t_3374"/>
<reference evidence="2 4" key="2">
    <citation type="journal article" date="2012" name="Stand. Genomic Sci.">
        <title>Complete genome sequence of Thauera aminoaromatica strain MZ1T.</title>
        <authorList>
            <person name="Jiang K."/>
            <person name="Sanseverino J."/>
            <person name="Chauhan A."/>
            <person name="Lucas S."/>
            <person name="Copeland A."/>
            <person name="Lapidus A."/>
            <person name="Del Rio T.G."/>
            <person name="Dalin E."/>
            <person name="Tice H."/>
            <person name="Bruce D."/>
            <person name="Goodwin L."/>
            <person name="Pitluck S."/>
            <person name="Sims D."/>
            <person name="Brettin T."/>
            <person name="Detter J.C."/>
            <person name="Han C."/>
            <person name="Chang Y.J."/>
            <person name="Larimer F."/>
            <person name="Land M."/>
            <person name="Hauser L."/>
            <person name="Kyrpides N.C."/>
            <person name="Mikhailova N."/>
            <person name="Moser S."/>
            <person name="Jegier P."/>
            <person name="Close D."/>
            <person name="Debruyn J.M."/>
            <person name="Wang Y."/>
            <person name="Layton A.C."/>
            <person name="Allen M.S."/>
            <person name="Sayler G.S."/>
        </authorList>
    </citation>
    <scope>NUCLEOTIDE SEQUENCE [LARGE SCALE GENOMIC DNA]</scope>
    <source>
        <strain evidence="2 4">MZ1T</strain>
    </source>
</reference>
<keyword evidence="4" id="KW-1185">Reference proteome</keyword>
<proteinExistence type="predicted"/>
<dbReference type="RefSeq" id="WP_004298368.1">
    <property type="nucleotide sequence ID" value="NC_011662.2"/>
</dbReference>
<evidence type="ECO:0000313" key="4">
    <source>
        <dbReference type="Proteomes" id="UP000002186"/>
    </source>
</evidence>
<name>C4KCM0_THASP</name>
<protein>
    <submittedName>
        <fullName evidence="2">Antibiotic biosynthesis monooxygenase</fullName>
    </submittedName>
</protein>
<accession>C4KCM0</accession>
<dbReference type="EMBL" id="SSFD01000013">
    <property type="protein sequence ID" value="TXH92243.1"/>
    <property type="molecule type" value="Genomic_DNA"/>
</dbReference>
<dbReference type="Proteomes" id="UP000321192">
    <property type="component" value="Unassembled WGS sequence"/>
</dbReference>
<dbReference type="eggNOG" id="COG2329">
    <property type="taxonomic scope" value="Bacteria"/>
</dbReference>
<dbReference type="Proteomes" id="UP000002186">
    <property type="component" value="Chromosome"/>
</dbReference>
<gene>
    <name evidence="2" type="ordered locus">Tmz1t_3374</name>
    <name evidence="3" type="ORF">E6Q80_00845</name>
</gene>
<evidence type="ECO:0000259" key="1">
    <source>
        <dbReference type="Pfam" id="PF03992"/>
    </source>
</evidence>
<dbReference type="GO" id="GO:0004497">
    <property type="term" value="F:monooxygenase activity"/>
    <property type="evidence" value="ECO:0007669"/>
    <property type="project" value="UniProtKB-KW"/>
</dbReference>
<dbReference type="InterPro" id="IPR052936">
    <property type="entry name" value="Jasmonate_Hydroxylase-like"/>
</dbReference>
<feature type="domain" description="ABM" evidence="1">
    <location>
        <begin position="1"/>
        <end position="76"/>
    </location>
</feature>
<reference evidence="3 5" key="3">
    <citation type="submission" date="2018-09" db="EMBL/GenBank/DDBJ databases">
        <title>Metagenome Assembled Genomes from an Advanced Water Purification Facility.</title>
        <authorList>
            <person name="Stamps B.W."/>
            <person name="Spear J.R."/>
        </authorList>
    </citation>
    <scope>NUCLEOTIDE SEQUENCE [LARGE SCALE GENOMIC DNA]</scope>
    <source>
        <strain evidence="3">Bin_27_1</strain>
    </source>
</reference>
<dbReference type="SUPFAM" id="SSF54909">
    <property type="entry name" value="Dimeric alpha+beta barrel"/>
    <property type="match status" value="1"/>
</dbReference>
<keyword evidence="2" id="KW-0560">Oxidoreductase</keyword>
<accession>A0A5C7T8B8</accession>
<dbReference type="PANTHER" id="PTHR37811">
    <property type="entry name" value="BLL5343 PROTEIN"/>
    <property type="match status" value="1"/>
</dbReference>
<evidence type="ECO:0000313" key="2">
    <source>
        <dbReference type="EMBL" id="ACR01968.1"/>
    </source>
</evidence>